<dbReference type="SUPFAM" id="SSF51126">
    <property type="entry name" value="Pectin lyase-like"/>
    <property type="match status" value="2"/>
</dbReference>
<keyword evidence="5" id="KW-1185">Reference proteome</keyword>
<dbReference type="SUPFAM" id="SSF69318">
    <property type="entry name" value="Integrin alpha N-terminal domain"/>
    <property type="match status" value="1"/>
</dbReference>
<feature type="domain" description="Rhamnogalacturonan lyase family 11 C-terminal" evidence="3">
    <location>
        <begin position="136"/>
        <end position="663"/>
    </location>
</feature>
<dbReference type="InterPro" id="IPR028994">
    <property type="entry name" value="Integrin_alpha_N"/>
</dbReference>
<dbReference type="Pfam" id="PF18370">
    <property type="entry name" value="RGI_lyase"/>
    <property type="match status" value="1"/>
</dbReference>
<dbReference type="InterPro" id="IPR049366">
    <property type="entry name" value="RGL11_C"/>
</dbReference>
<keyword evidence="1" id="KW-0732">Signal</keyword>
<dbReference type="InterPro" id="IPR011050">
    <property type="entry name" value="Pectin_lyase_fold/virulence"/>
</dbReference>
<evidence type="ECO:0000259" key="2">
    <source>
        <dbReference type="Pfam" id="PF18370"/>
    </source>
</evidence>
<evidence type="ECO:0000259" key="3">
    <source>
        <dbReference type="Pfam" id="PF21348"/>
    </source>
</evidence>
<dbReference type="PANTHER" id="PTHR43118:SF1">
    <property type="entry name" value="RHAMNOGALACTURONAN LYASE (EUROFUNG)"/>
    <property type="match status" value="1"/>
</dbReference>
<protein>
    <submittedName>
        <fullName evidence="4">Cellulosome protein</fullName>
    </submittedName>
</protein>
<name>A0ABX2APA4_9BACT</name>
<dbReference type="RefSeq" id="WP_172275360.1">
    <property type="nucleotide sequence ID" value="NZ_CASGMU010000004.1"/>
</dbReference>
<gene>
    <name evidence="4" type="ORF">HPS56_06500</name>
</gene>
<dbReference type="InterPro" id="IPR041624">
    <property type="entry name" value="RGI_lyase"/>
</dbReference>
<feature type="signal peptide" evidence="1">
    <location>
        <begin position="1"/>
        <end position="20"/>
    </location>
</feature>
<feature type="chain" id="PRO_5045932599" evidence="1">
    <location>
        <begin position="21"/>
        <end position="1547"/>
    </location>
</feature>
<dbReference type="Proteomes" id="UP000714420">
    <property type="component" value="Unassembled WGS sequence"/>
</dbReference>
<accession>A0ABX2APA4</accession>
<evidence type="ECO:0000313" key="4">
    <source>
        <dbReference type="EMBL" id="NPD92005.1"/>
    </source>
</evidence>
<organism evidence="4 5">
    <name type="scientific">Xylanibacter muris</name>
    <dbReference type="NCBI Taxonomy" id="2736290"/>
    <lineage>
        <taxon>Bacteria</taxon>
        <taxon>Pseudomonadati</taxon>
        <taxon>Bacteroidota</taxon>
        <taxon>Bacteroidia</taxon>
        <taxon>Bacteroidales</taxon>
        <taxon>Prevotellaceae</taxon>
        <taxon>Xylanibacter</taxon>
    </lineage>
</organism>
<dbReference type="PANTHER" id="PTHR43118">
    <property type="entry name" value="RHAMNOGALACTURONAN LYASE (EUROFUNG)"/>
    <property type="match status" value="1"/>
</dbReference>
<dbReference type="InterPro" id="IPR013783">
    <property type="entry name" value="Ig-like_fold"/>
</dbReference>
<sequence length="1547" mass="165139">MKKLTLCFLLSVMTAGGMYAQRIQQPLGRGVVAVTDNARQDVLVTWRKLAQEPDGCTYNLYKRSNGGGYTKVNTEPITKTNYQTTRSVIPYDTELAVTYVKDGVESKMSNPFLFKKQAYKDVFFDFNFETKVLNPNDYKAKYVWPMDLDGNGEFDAVLVDRLYAGAVEIDPDAGGSGTGGGMTGTSHKLQAYKLDGTCLWTIDMGPNVDICAGQNDMVVAYDINCDGKCEVIIKTSDGTRFWDAANNTWGKYAMGSSVADTDGDGIVDYRGDGTVGQTKRNPPFYVSVVDAATGAEIECSELKYSEVTDGVDSYGRDNRKDYMDDNYGTEYAFMCGHFGICYFDGVHPSLVMKCLNRTKSDRSHHDYVFVWSYDWNQGRPANWHHSYTWSRNDKTPWPAEFHSMRVADVDGDGIDDMIQGGYAVNPVKGMVYSAGIGHGDRFRVSDIDPERPGMEVFAIQQSNLLGQILYDAATGKPIKEWYLPTVTDVARGECMDVDPDHKGYEIFSTMQNLYDCHGDVIKSGDTPFPTEGIWWDGNLQREMLSSPGGSGYGTNAMVQTYGGTRLYEFSKASEWAVHTGWAIRPAFFGDITGDWREEVILMKQNADTSTGLVGYSTDIPTDYSIYTLQEDPHYRLDCTTRGYYQSPNTSFYLGGDMPAPPVPPVMVADLRWSNGASWTAGGGGFTSYDQTSAQGYADGKSVIFDISGECGRPIEITGNIAPKAVYIMNPAGHDYTFGGQGVLTCDMELVKSMLGTATINNNLVSTGNVVISEGTLVLNGTVDAPIGLRAKGTLAGTGTVNGSMTFEGALNYQGCRIMPGTDADIYGTLIFGQSLVIPGNVYIEVNAAGGKASHIKVNGDLTFAGDNTFTVDSREEKLMAGRYLLAECTGKLTAEPADILTIGLEGYDFDITVENGNSLVLTVNATRAPQKDVAWTGNESGLWDYKAKNFVAGGNSTAFVSGDEVVFGDEASVRDITVDNLVKTKGVTFDFDNGVYTLSGDGGISGEGALTKNGRGELKINLRGSDYTGATVINEGTVTVSDLSDGGVAGPLGAASSDEGFFRMNGGTLKVTADNVSTNHIVTLTDTSAVNVTNAKGSVSFKNIVKGSGYLVKDGPGQLNFNYAGESPFAGMIIKKGIVAQGDWRATFGRKGSPMVLAGGEVNLIDMNNSSTRPIFDYSVTVEEGTSSVIKGTTRGAVNGTFKGKGRLTIVSTGVRSDVGGNFSAFEGTLVANGGNFRLMDNVTDMRKTTFELDPGAVVGHYASNGSSAKGVTTKIGALQSTATDCKLGNGSDTYEVGYNNENTTYSGLLTAKNIYKYGKGVLTLKGNGSTSPVTVAEGTLQLSNSALASNAFSSGTVVVREGAVLTGNGCASRVNCMKGGVVAAGLNGGYGTFKATSTVSMREGSTLIVKVGKSSSGSAANDKFKFDGATTHSGDTILIRVSADRVLTEGETVTVFTGSGANNGTYVLKTECGTHTVEWDDSRLLSDGVLTVKALTGIKGIVADDTLVDVYSVDGIKIRGNVRNDEALDGLGSGVYIINGEKVIKK</sequence>
<feature type="domain" description="Rhamnogalacturonan I lyase beta-sheet" evidence="2">
    <location>
        <begin position="26"/>
        <end position="110"/>
    </location>
</feature>
<proteinExistence type="predicted"/>
<evidence type="ECO:0000313" key="5">
    <source>
        <dbReference type="Proteomes" id="UP000714420"/>
    </source>
</evidence>
<evidence type="ECO:0000256" key="1">
    <source>
        <dbReference type="SAM" id="SignalP"/>
    </source>
</evidence>
<comment type="caution">
    <text evidence="4">The sequence shown here is derived from an EMBL/GenBank/DDBJ whole genome shotgun (WGS) entry which is preliminary data.</text>
</comment>
<dbReference type="Gene3D" id="2.60.40.10">
    <property type="entry name" value="Immunoglobulins"/>
    <property type="match status" value="1"/>
</dbReference>
<dbReference type="InterPro" id="IPR034641">
    <property type="entry name" value="RGL11"/>
</dbReference>
<dbReference type="EMBL" id="JABKKF010000005">
    <property type="protein sequence ID" value="NPD92005.1"/>
    <property type="molecule type" value="Genomic_DNA"/>
</dbReference>
<dbReference type="Pfam" id="PF21348">
    <property type="entry name" value="RGL11_C"/>
    <property type="match status" value="1"/>
</dbReference>
<reference evidence="4 5" key="1">
    <citation type="submission" date="2020-05" db="EMBL/GenBank/DDBJ databases">
        <title>Distinct polysaccharide utilization as determinants for interspecies competition between intestinal Prevotella spp.</title>
        <authorList>
            <person name="Galvez E.J.C."/>
            <person name="Iljazovic A."/>
            <person name="Strowig T."/>
        </authorList>
    </citation>
    <scope>NUCLEOTIDE SEQUENCE [LARGE SCALE GENOMIC DNA]</scope>
    <source>
        <strain evidence="4 5">PMUR</strain>
    </source>
</reference>